<protein>
    <recommendedName>
        <fullName evidence="6">Bee-milk protein</fullName>
    </recommendedName>
</protein>
<dbReference type="PANTHER" id="PTHR10009:SF18">
    <property type="entry name" value="PROTEIN YELLOW-LIKE PROTEIN"/>
    <property type="match status" value="1"/>
</dbReference>
<evidence type="ECO:0000256" key="3">
    <source>
        <dbReference type="ARBA" id="ARBA00022525"/>
    </source>
</evidence>
<dbReference type="InterPro" id="IPR011042">
    <property type="entry name" value="6-blade_b-propeller_TolB-like"/>
</dbReference>
<reference evidence="4 5" key="1">
    <citation type="submission" date="2020-04" db="EMBL/GenBank/DDBJ databases">
        <authorList>
            <person name="Alioto T."/>
            <person name="Alioto T."/>
            <person name="Gomez Garrido J."/>
        </authorList>
    </citation>
    <scope>NUCLEOTIDE SEQUENCE [LARGE SCALE GENOMIC DNA]</scope>
</reference>
<proteinExistence type="inferred from homology"/>
<dbReference type="Gene3D" id="2.120.10.30">
    <property type="entry name" value="TolB, C-terminal domain"/>
    <property type="match status" value="1"/>
</dbReference>
<organism evidence="4 5">
    <name type="scientific">Cloeon dipterum</name>
    <dbReference type="NCBI Taxonomy" id="197152"/>
    <lineage>
        <taxon>Eukaryota</taxon>
        <taxon>Metazoa</taxon>
        <taxon>Ecdysozoa</taxon>
        <taxon>Arthropoda</taxon>
        <taxon>Hexapoda</taxon>
        <taxon>Insecta</taxon>
        <taxon>Pterygota</taxon>
        <taxon>Palaeoptera</taxon>
        <taxon>Ephemeroptera</taxon>
        <taxon>Pisciforma</taxon>
        <taxon>Baetidae</taxon>
        <taxon>Cloeon</taxon>
    </lineage>
</organism>
<dbReference type="Proteomes" id="UP000494165">
    <property type="component" value="Unassembled WGS sequence"/>
</dbReference>
<comment type="similarity">
    <text evidence="2">Belongs to the major royal jelly protein family.</text>
</comment>
<name>A0A8S1D9A8_9INSE</name>
<dbReference type="GO" id="GO:0005576">
    <property type="term" value="C:extracellular region"/>
    <property type="evidence" value="ECO:0007669"/>
    <property type="project" value="UniProtKB-SubCell"/>
</dbReference>
<accession>A0A8S1D9A8</accession>
<evidence type="ECO:0000313" key="5">
    <source>
        <dbReference type="Proteomes" id="UP000494165"/>
    </source>
</evidence>
<dbReference type="EMBL" id="CADEPI010000140">
    <property type="protein sequence ID" value="CAB3377168.1"/>
    <property type="molecule type" value="Genomic_DNA"/>
</dbReference>
<evidence type="ECO:0000313" key="4">
    <source>
        <dbReference type="EMBL" id="CAB3377168.1"/>
    </source>
</evidence>
<dbReference type="Pfam" id="PF03022">
    <property type="entry name" value="MRJP"/>
    <property type="match status" value="1"/>
</dbReference>
<evidence type="ECO:0008006" key="6">
    <source>
        <dbReference type="Google" id="ProtNLM"/>
    </source>
</evidence>
<comment type="subcellular location">
    <subcellularLocation>
        <location evidence="1">Secreted</location>
    </subcellularLocation>
</comment>
<dbReference type="SUPFAM" id="SSF101898">
    <property type="entry name" value="NHL repeat"/>
    <property type="match status" value="1"/>
</dbReference>
<evidence type="ECO:0000256" key="1">
    <source>
        <dbReference type="ARBA" id="ARBA00004613"/>
    </source>
</evidence>
<keyword evidence="3" id="KW-0964">Secreted</keyword>
<evidence type="ECO:0000256" key="2">
    <source>
        <dbReference type="ARBA" id="ARBA00009127"/>
    </source>
</evidence>
<comment type="caution">
    <text evidence="4">The sequence shown here is derived from an EMBL/GenBank/DDBJ whole genome shotgun (WGS) entry which is preliminary data.</text>
</comment>
<dbReference type="AlphaFoldDB" id="A0A8S1D9A8"/>
<dbReference type="InterPro" id="IPR017996">
    <property type="entry name" value="MRJP/yellow-related"/>
</dbReference>
<keyword evidence="5" id="KW-1185">Reference proteome</keyword>
<dbReference type="OrthoDB" id="9977471at2759"/>
<dbReference type="PANTHER" id="PTHR10009">
    <property type="entry name" value="PROTEIN YELLOW-RELATED"/>
    <property type="match status" value="1"/>
</dbReference>
<sequence length="329" mass="37593">MTHTFLTTNSLIFLGQTVADSPPFLPSEQFTKFQAMNPSFFFIVLLHLSFGTAIKLTHVFEWPAGMEYEWPSEANRTQALKDGVYNPKHIYPRYMAAFGTRIFLSIEKFEGIPVSLVSVPTISASSAAPRLTPFPSWEIHSRDYGDCNKIEEASGIVVDSVGRLWMLDHIGLHCNSKLWIFDLSNNDKIELIHQFPFRYYLHDLVIDETPNGSFAYIAQWGVHQIVVFSLENKQFWTLTMPSWMQVISIALSPKEEPRQLYLGGWKSTELYSIPVSVLRFNITNANPKLIGKWTAEDPITLPHGTLPSHLRNSVFMRVECGISNLFRKF</sequence>
<gene>
    <name evidence="4" type="ORF">CLODIP_2_CD12382</name>
</gene>